<dbReference type="GO" id="GO:0019684">
    <property type="term" value="P:photosynthesis, light reaction"/>
    <property type="evidence" value="ECO:0007669"/>
    <property type="project" value="InterPro"/>
</dbReference>
<keyword evidence="3" id="KW-1185">Reference proteome</keyword>
<dbReference type="STRING" id="1050202.GCA_000384035_03057"/>
<comment type="caution">
    <text evidence="2">The sequence shown here is derived from an EMBL/GenBank/DDBJ whole genome shotgun (WGS) entry which is preliminary data.</text>
</comment>
<protein>
    <recommendedName>
        <fullName evidence="1">PRC-barrel domain-containing protein</fullName>
    </recommendedName>
</protein>
<dbReference type="GO" id="GO:0030077">
    <property type="term" value="C:plasma membrane light-harvesting complex"/>
    <property type="evidence" value="ECO:0007669"/>
    <property type="project" value="InterPro"/>
</dbReference>
<evidence type="ECO:0000259" key="1">
    <source>
        <dbReference type="Pfam" id="PF05239"/>
    </source>
</evidence>
<evidence type="ECO:0000313" key="3">
    <source>
        <dbReference type="Proteomes" id="UP000239352"/>
    </source>
</evidence>
<dbReference type="InterPro" id="IPR011033">
    <property type="entry name" value="PRC_barrel-like_sf"/>
</dbReference>
<organism evidence="2 3">
    <name type="scientific">Actinopolyspora mortivallis</name>
    <dbReference type="NCBI Taxonomy" id="33906"/>
    <lineage>
        <taxon>Bacteria</taxon>
        <taxon>Bacillati</taxon>
        <taxon>Actinomycetota</taxon>
        <taxon>Actinomycetes</taxon>
        <taxon>Actinopolysporales</taxon>
        <taxon>Actinopolysporaceae</taxon>
        <taxon>Actinopolyspora</taxon>
    </lineage>
</organism>
<dbReference type="RefSeq" id="WP_106113443.1">
    <property type="nucleotide sequence ID" value="NZ_PVSR01000010.1"/>
</dbReference>
<dbReference type="EMBL" id="PVSR01000010">
    <property type="protein sequence ID" value="PRW63700.1"/>
    <property type="molecule type" value="Genomic_DNA"/>
</dbReference>
<proteinExistence type="predicted"/>
<dbReference type="Proteomes" id="UP000239352">
    <property type="component" value="Unassembled WGS sequence"/>
</dbReference>
<dbReference type="InParanoid" id="A0A2T0GX72"/>
<sequence length="162" mass="17581">MDEPPHAADLTGSDVHGRDGEHLGRVAEVYVADATHRPEWVRVRTGVLGTRKTFAPLHAAVLRRGRLVLCCSGNAVRTAPRVGTEHGHLSNAEGARLCAHYGLRAGEFVPPRVAESTVAAGGNRHRFLPRPFGGDRVRWTAEHASGTRRASGHVRPYWTMGS</sequence>
<dbReference type="AlphaFoldDB" id="A0A2T0GX72"/>
<dbReference type="InterPro" id="IPR027275">
    <property type="entry name" value="PRC-brl_dom"/>
</dbReference>
<dbReference type="Pfam" id="PF05239">
    <property type="entry name" value="PRC"/>
    <property type="match status" value="1"/>
</dbReference>
<accession>A0A2T0GX72</accession>
<reference evidence="2 3" key="1">
    <citation type="submission" date="2018-03" db="EMBL/GenBank/DDBJ databases">
        <title>Actinopolyspora mortivallis from Sahara, screening for active biomolecules.</title>
        <authorList>
            <person name="Selama O."/>
            <person name="Wellington E.M.H."/>
            <person name="Hacene H."/>
        </authorList>
    </citation>
    <scope>NUCLEOTIDE SEQUENCE [LARGE SCALE GENOMIC DNA]</scope>
    <source>
        <strain evidence="2 3">M5A</strain>
    </source>
</reference>
<dbReference type="SUPFAM" id="SSF50346">
    <property type="entry name" value="PRC-barrel domain"/>
    <property type="match status" value="1"/>
</dbReference>
<evidence type="ECO:0000313" key="2">
    <source>
        <dbReference type="EMBL" id="PRW63700.1"/>
    </source>
</evidence>
<gene>
    <name evidence="2" type="ORF">CEP50_08775</name>
</gene>
<dbReference type="Gene3D" id="3.90.50.10">
    <property type="entry name" value="Photosynthetic Reaction Center, subunit H, domain 2"/>
    <property type="match status" value="1"/>
</dbReference>
<dbReference type="InterPro" id="IPR014747">
    <property type="entry name" value="Bac_photo_RC_H_C"/>
</dbReference>
<name>A0A2T0GX72_ACTMO</name>
<feature type="domain" description="PRC-barrel" evidence="1">
    <location>
        <begin position="7"/>
        <end position="62"/>
    </location>
</feature>